<dbReference type="EMBL" id="JARKIE010000255">
    <property type="protein sequence ID" value="KAJ7660998.1"/>
    <property type="molecule type" value="Genomic_DNA"/>
</dbReference>
<evidence type="ECO:0000256" key="1">
    <source>
        <dbReference type="SAM" id="MobiDB-lite"/>
    </source>
</evidence>
<reference evidence="2" key="1">
    <citation type="submission" date="2023-03" db="EMBL/GenBank/DDBJ databases">
        <title>Massive genome expansion in bonnet fungi (Mycena s.s.) driven by repeated elements and novel gene families across ecological guilds.</title>
        <authorList>
            <consortium name="Lawrence Berkeley National Laboratory"/>
            <person name="Harder C.B."/>
            <person name="Miyauchi S."/>
            <person name="Viragh M."/>
            <person name="Kuo A."/>
            <person name="Thoen E."/>
            <person name="Andreopoulos B."/>
            <person name="Lu D."/>
            <person name="Skrede I."/>
            <person name="Drula E."/>
            <person name="Henrissat B."/>
            <person name="Morin E."/>
            <person name="Kohler A."/>
            <person name="Barry K."/>
            <person name="LaButti K."/>
            <person name="Morin E."/>
            <person name="Salamov A."/>
            <person name="Lipzen A."/>
            <person name="Mereny Z."/>
            <person name="Hegedus B."/>
            <person name="Baldrian P."/>
            <person name="Stursova M."/>
            <person name="Weitz H."/>
            <person name="Taylor A."/>
            <person name="Grigoriev I.V."/>
            <person name="Nagy L.G."/>
            <person name="Martin F."/>
            <person name="Kauserud H."/>
        </authorList>
    </citation>
    <scope>NUCLEOTIDE SEQUENCE</scope>
    <source>
        <strain evidence="2">CBHHK067</strain>
    </source>
</reference>
<proteinExistence type="predicted"/>
<dbReference type="Proteomes" id="UP001221757">
    <property type="component" value="Unassembled WGS sequence"/>
</dbReference>
<accession>A0AAD7G2G5</accession>
<sequence>MTDTALAEFKHLRPNTKEEKEKAHDSFWTTNTAARRCLIREHNPCTVIPPHFVSSFAEKLGTKNEAADNIGNIQVSVSGPATSLKWLDDEIADLLHSTRLGRDVDRTTRTRTYGTCDLWHHNTLKVRMKAKNPTTGAKHMRRSLPGVIVSRKNTESGLVHYPSGFKTEADAVIATPDWVFRMTTAAKFILQMSSKSSGTPQISVHAPGGFDDVRCKNCVSRHSWWNSGGRSNPDVARRTPAQAQVKDPETEGDLEQVSAPAPFTGHF</sequence>
<comment type="caution">
    <text evidence="2">The sequence shown here is derived from an EMBL/GenBank/DDBJ whole genome shotgun (WGS) entry which is preliminary data.</text>
</comment>
<feature type="region of interest" description="Disordered" evidence="1">
    <location>
        <begin position="226"/>
        <end position="267"/>
    </location>
</feature>
<evidence type="ECO:0000313" key="2">
    <source>
        <dbReference type="EMBL" id="KAJ7660998.1"/>
    </source>
</evidence>
<protein>
    <submittedName>
        <fullName evidence="2">Uncharacterized protein</fullName>
    </submittedName>
</protein>
<evidence type="ECO:0000313" key="3">
    <source>
        <dbReference type="Proteomes" id="UP001221757"/>
    </source>
</evidence>
<organism evidence="2 3">
    <name type="scientific">Mycena rosella</name>
    <name type="common">Pink bonnet</name>
    <name type="synonym">Agaricus rosellus</name>
    <dbReference type="NCBI Taxonomy" id="1033263"/>
    <lineage>
        <taxon>Eukaryota</taxon>
        <taxon>Fungi</taxon>
        <taxon>Dikarya</taxon>
        <taxon>Basidiomycota</taxon>
        <taxon>Agaricomycotina</taxon>
        <taxon>Agaricomycetes</taxon>
        <taxon>Agaricomycetidae</taxon>
        <taxon>Agaricales</taxon>
        <taxon>Marasmiineae</taxon>
        <taxon>Mycenaceae</taxon>
        <taxon>Mycena</taxon>
    </lineage>
</organism>
<keyword evidence="3" id="KW-1185">Reference proteome</keyword>
<name>A0AAD7G2G5_MYCRO</name>
<gene>
    <name evidence="2" type="ORF">B0H17DRAFT_1259798</name>
</gene>
<dbReference type="AlphaFoldDB" id="A0AAD7G2G5"/>